<dbReference type="eggNOG" id="ENOG5033ARN">
    <property type="taxonomic scope" value="Bacteria"/>
</dbReference>
<keyword evidence="2" id="KW-1185">Reference proteome</keyword>
<accession>D8PDQ3</accession>
<dbReference type="Pfam" id="PF09720">
    <property type="entry name" value="Unstab_antitox"/>
    <property type="match status" value="1"/>
</dbReference>
<dbReference type="OrthoDB" id="291542at2"/>
<proteinExistence type="predicted"/>
<sequence>MSFNLPLKAMSLQEKLAAMESLWEDLARTPEAIESPAWHKDILDERRQRLAEGQSRFIDWETAKADIRNKLS</sequence>
<evidence type="ECO:0008006" key="3">
    <source>
        <dbReference type="Google" id="ProtNLM"/>
    </source>
</evidence>
<protein>
    <recommendedName>
        <fullName evidence="3">Acyl-protein synthetase</fullName>
    </recommendedName>
</protein>
<reference evidence="1 2" key="1">
    <citation type="journal article" date="2010" name="Proc. Natl. Acad. Sci. U.S.A.">
        <title>A Nitrospira metagenome illuminates the physiology and evolution of globally important nitrite-oxidizing bacteria.</title>
        <authorList>
            <person name="Lucker S."/>
            <person name="Wagner M."/>
            <person name="Maixner F."/>
            <person name="Pelletier E."/>
            <person name="Koch H."/>
            <person name="Vacherie B."/>
            <person name="Rattei T."/>
            <person name="Sinninghe Damste J."/>
            <person name="Spieck E."/>
            <person name="Le Paslier D."/>
            <person name="Daims H."/>
        </authorList>
    </citation>
    <scope>NUCLEOTIDE SEQUENCE [LARGE SCALE GENOMIC DNA]</scope>
</reference>
<evidence type="ECO:0000313" key="2">
    <source>
        <dbReference type="Proteomes" id="UP000001660"/>
    </source>
</evidence>
<dbReference type="AlphaFoldDB" id="D8PDQ3"/>
<dbReference type="HOGENOM" id="CLU_185169_0_0_0"/>
<dbReference type="STRING" id="330214.NIDE1627"/>
<dbReference type="InterPro" id="IPR013406">
    <property type="entry name" value="CHP02574_addiction_mod"/>
</dbReference>
<name>D8PDQ3_9BACT</name>
<gene>
    <name evidence="1" type="ORF">NIDE1627</name>
</gene>
<dbReference type="Proteomes" id="UP000001660">
    <property type="component" value="Chromosome"/>
</dbReference>
<dbReference type="KEGG" id="nde:NIDE1627"/>
<evidence type="ECO:0000313" key="1">
    <source>
        <dbReference type="EMBL" id="CBK41362.1"/>
    </source>
</evidence>
<organism evidence="1 2">
    <name type="scientific">Nitrospira defluvii</name>
    <dbReference type="NCBI Taxonomy" id="330214"/>
    <lineage>
        <taxon>Bacteria</taxon>
        <taxon>Pseudomonadati</taxon>
        <taxon>Nitrospirota</taxon>
        <taxon>Nitrospiria</taxon>
        <taxon>Nitrospirales</taxon>
        <taxon>Nitrospiraceae</taxon>
        <taxon>Nitrospira</taxon>
    </lineage>
</organism>
<dbReference type="EMBL" id="FP929003">
    <property type="protein sequence ID" value="CBK41362.1"/>
    <property type="molecule type" value="Genomic_DNA"/>
</dbReference>